<dbReference type="Pfam" id="PF13850">
    <property type="entry name" value="ERGIC_N"/>
    <property type="match status" value="1"/>
</dbReference>
<evidence type="ECO:0000256" key="5">
    <source>
        <dbReference type="ARBA" id="ARBA00022989"/>
    </source>
</evidence>
<dbReference type="GO" id="GO:0000139">
    <property type="term" value="C:Golgi membrane"/>
    <property type="evidence" value="ECO:0007669"/>
    <property type="project" value="TreeGrafter"/>
</dbReference>
<dbReference type="GO" id="GO:0005789">
    <property type="term" value="C:endoplasmic reticulum membrane"/>
    <property type="evidence" value="ECO:0007669"/>
    <property type="project" value="TreeGrafter"/>
</dbReference>
<dbReference type="AlphaFoldDB" id="A0A0J7NPN0"/>
<comment type="similarity">
    <text evidence="3">Belongs to the ERGIC family.</text>
</comment>
<dbReference type="OrthoDB" id="270930at2759"/>
<dbReference type="PANTHER" id="PTHR10984:SF25">
    <property type="entry name" value="ENDOPLASMIC RETICULUM-GOLGI INTERMEDIATE COMPARTMENT PROTEIN 3"/>
    <property type="match status" value="1"/>
</dbReference>
<evidence type="ECO:0000256" key="1">
    <source>
        <dbReference type="ARBA" id="ARBA00004257"/>
    </source>
</evidence>
<evidence type="ECO:0000313" key="11">
    <source>
        <dbReference type="EMBL" id="KMQ94430.1"/>
    </source>
</evidence>
<dbReference type="GO" id="GO:0006890">
    <property type="term" value="P:retrograde vesicle-mediated transport, Golgi to endoplasmic reticulum"/>
    <property type="evidence" value="ECO:0007669"/>
    <property type="project" value="TreeGrafter"/>
</dbReference>
<comment type="caution">
    <text evidence="11">The sequence shown here is derived from an EMBL/GenBank/DDBJ whole genome shotgun (WGS) entry which is preliminary data.</text>
</comment>
<protein>
    <recommendedName>
        <fullName evidence="7">Endoplasmic reticulum-Golgi intermediate compartment protein 3</fullName>
    </recommendedName>
</protein>
<dbReference type="GO" id="GO:0033116">
    <property type="term" value="C:endoplasmic reticulum-Golgi intermediate compartment membrane"/>
    <property type="evidence" value="ECO:0007669"/>
    <property type="project" value="UniProtKB-SubCell"/>
</dbReference>
<evidence type="ECO:0000256" key="3">
    <source>
        <dbReference type="ARBA" id="ARBA00005648"/>
    </source>
</evidence>
<dbReference type="STRING" id="67767.A0A0J7NPN0"/>
<keyword evidence="5 8" id="KW-1133">Transmembrane helix</keyword>
<sequence length="387" mass="43231">MQILRQLDVHPKVREEADILVRTFSGAIVTIISTIIMGILFMSEINYYLTPSMSEELFVDTSRGSKLRINLDIIVPTISCDHAMDTTGEQHLHIEHNIFKRRLDLNGKPIEDPQRTNITDTKAVNKTTEKAMEISSTETCGDCYGAATESQRCCNTCEDVREAYRLKKWAPPDPANIKQCQNDRSMEKIKHAFAQGCQIYGYMEVNRVGGSFHIAPGDSFSVNHVHVHDVQPYTSTHFNMTHKIRHLSFGLNIPGKTNPMDDTTVIATEGAMMFYHYIKIVPTTYVRTDGSTLFTNQFSVTRHAKQVSLFTGESGMPGIFFSYELSPLMVKYTEKAKSFGHFATNTCAIIGGVFTVAGLIDSLLYHSAAENRLGLALIVDATQVLGE</sequence>
<evidence type="ECO:0000256" key="6">
    <source>
        <dbReference type="ARBA" id="ARBA00023136"/>
    </source>
</evidence>
<evidence type="ECO:0000256" key="7">
    <source>
        <dbReference type="ARBA" id="ARBA00040493"/>
    </source>
</evidence>
<evidence type="ECO:0000259" key="10">
    <source>
        <dbReference type="Pfam" id="PF13850"/>
    </source>
</evidence>
<dbReference type="GO" id="GO:0030134">
    <property type="term" value="C:COPII-coated ER to Golgi transport vesicle"/>
    <property type="evidence" value="ECO:0007669"/>
    <property type="project" value="TreeGrafter"/>
</dbReference>
<reference evidence="11 12" key="1">
    <citation type="submission" date="2015-04" db="EMBL/GenBank/DDBJ databases">
        <title>Lasius niger genome sequencing.</title>
        <authorList>
            <person name="Konorov E.A."/>
            <person name="Nikitin M.A."/>
            <person name="Kirill M.V."/>
            <person name="Chang P."/>
        </authorList>
    </citation>
    <scope>NUCLEOTIDE SEQUENCE [LARGE SCALE GENOMIC DNA]</scope>
    <source>
        <tissue evidence="11">Whole</tissue>
    </source>
</reference>
<dbReference type="InterPro" id="IPR012936">
    <property type="entry name" value="Erv_C"/>
</dbReference>
<proteinExistence type="inferred from homology"/>
<accession>A0A0J7NPN0</accession>
<evidence type="ECO:0000313" key="12">
    <source>
        <dbReference type="Proteomes" id="UP000036403"/>
    </source>
</evidence>
<feature type="domain" description="Endoplasmic reticulum vesicle transporter N-terminal" evidence="10">
    <location>
        <begin position="4"/>
        <end position="90"/>
    </location>
</feature>
<gene>
    <name evidence="11" type="ORF">RF55_5419</name>
</gene>
<name>A0A0J7NPN0_LASNI</name>
<dbReference type="EMBL" id="LBMM01002724">
    <property type="protein sequence ID" value="KMQ94430.1"/>
    <property type="molecule type" value="Genomic_DNA"/>
</dbReference>
<keyword evidence="12" id="KW-1185">Reference proteome</keyword>
<dbReference type="PaxDb" id="67767-A0A0J7NPN0"/>
<feature type="transmembrane region" description="Helical" evidence="8">
    <location>
        <begin position="20"/>
        <end position="42"/>
    </location>
</feature>
<dbReference type="Proteomes" id="UP000036403">
    <property type="component" value="Unassembled WGS sequence"/>
</dbReference>
<dbReference type="GO" id="GO:0006888">
    <property type="term" value="P:endoplasmic reticulum to Golgi vesicle-mediated transport"/>
    <property type="evidence" value="ECO:0007669"/>
    <property type="project" value="TreeGrafter"/>
</dbReference>
<evidence type="ECO:0000256" key="8">
    <source>
        <dbReference type="SAM" id="Phobius"/>
    </source>
</evidence>
<keyword evidence="6 8" id="KW-0472">Membrane</keyword>
<feature type="domain" description="Endoplasmic reticulum vesicle transporter C-terminal" evidence="9">
    <location>
        <begin position="143"/>
        <end position="361"/>
    </location>
</feature>
<comment type="subcellular location">
    <subcellularLocation>
        <location evidence="2">Endoplasmic reticulum-Golgi intermediate compartment membrane</location>
        <topology evidence="2">Multi-pass membrane protein</topology>
    </subcellularLocation>
    <subcellularLocation>
        <location evidence="1">Golgi apparatus</location>
        <location evidence="1">cis-Golgi network membrane</location>
        <topology evidence="1">Multi-pass membrane protein</topology>
    </subcellularLocation>
</comment>
<evidence type="ECO:0000259" key="9">
    <source>
        <dbReference type="Pfam" id="PF07970"/>
    </source>
</evidence>
<dbReference type="PANTHER" id="PTHR10984">
    <property type="entry name" value="ENDOPLASMIC RETICULUM-GOLGI INTERMEDIATE COMPARTMENT PROTEIN"/>
    <property type="match status" value="1"/>
</dbReference>
<evidence type="ECO:0000256" key="2">
    <source>
        <dbReference type="ARBA" id="ARBA00004457"/>
    </source>
</evidence>
<organism evidence="11 12">
    <name type="scientific">Lasius niger</name>
    <name type="common">Black garden ant</name>
    <dbReference type="NCBI Taxonomy" id="67767"/>
    <lineage>
        <taxon>Eukaryota</taxon>
        <taxon>Metazoa</taxon>
        <taxon>Ecdysozoa</taxon>
        <taxon>Arthropoda</taxon>
        <taxon>Hexapoda</taxon>
        <taxon>Insecta</taxon>
        <taxon>Pterygota</taxon>
        <taxon>Neoptera</taxon>
        <taxon>Endopterygota</taxon>
        <taxon>Hymenoptera</taxon>
        <taxon>Apocrita</taxon>
        <taxon>Aculeata</taxon>
        <taxon>Formicoidea</taxon>
        <taxon>Formicidae</taxon>
        <taxon>Formicinae</taxon>
        <taxon>Lasius</taxon>
        <taxon>Lasius</taxon>
    </lineage>
</organism>
<evidence type="ECO:0000256" key="4">
    <source>
        <dbReference type="ARBA" id="ARBA00022692"/>
    </source>
</evidence>
<dbReference type="Pfam" id="PF07970">
    <property type="entry name" value="COPIIcoated_ERV"/>
    <property type="match status" value="1"/>
</dbReference>
<keyword evidence="4 8" id="KW-0812">Transmembrane</keyword>
<dbReference type="InterPro" id="IPR039542">
    <property type="entry name" value="Erv_N"/>
</dbReference>
<dbReference type="InterPro" id="IPR045888">
    <property type="entry name" value="Erv"/>
</dbReference>